<dbReference type="AlphaFoldDB" id="A0A098PXD4"/>
<evidence type="ECO:0000256" key="1">
    <source>
        <dbReference type="SAM" id="Phobius"/>
    </source>
</evidence>
<dbReference type="RefSeq" id="WP_042825169.1">
    <property type="nucleotide sequence ID" value="NZ_KN173626.1"/>
</dbReference>
<proteinExistence type="predicted"/>
<dbReference type="HOGENOM" id="CLU_1593892_0_0_6"/>
<organism evidence="2 3">
    <name type="scientific">Xanthomonas axonopodis pv. vasculorum</name>
    <dbReference type="NCBI Taxonomy" id="325777"/>
    <lineage>
        <taxon>Bacteria</taxon>
        <taxon>Pseudomonadati</taxon>
        <taxon>Pseudomonadota</taxon>
        <taxon>Gammaproteobacteria</taxon>
        <taxon>Lysobacterales</taxon>
        <taxon>Lysobacteraceae</taxon>
        <taxon>Xanthomonas</taxon>
    </lineage>
</organism>
<keyword evidence="1" id="KW-0472">Membrane</keyword>
<name>A0A098PXD4_9XANT</name>
<evidence type="ECO:0000313" key="2">
    <source>
        <dbReference type="EMBL" id="KGE50337.1"/>
    </source>
</evidence>
<keyword evidence="1" id="KW-1133">Transmembrane helix</keyword>
<gene>
    <name evidence="2" type="ORF">GW15_0221460</name>
</gene>
<reference evidence="2 3" key="1">
    <citation type="submission" date="2014-09" db="EMBL/GenBank/DDBJ databases">
        <title>A draft genome sequence for Xanthomonas axonopodis pv. vasculorum NCPPB 900.</title>
        <authorList>
            <person name="Harrison J."/>
            <person name="Studholme D.J."/>
        </authorList>
    </citation>
    <scope>NUCLEOTIDE SEQUENCE [LARGE SCALE GENOMIC DNA]</scope>
    <source>
        <strain evidence="2 3">NCPPB 900</strain>
    </source>
</reference>
<keyword evidence="1" id="KW-0812">Transmembrane</keyword>
<feature type="transmembrane region" description="Helical" evidence="1">
    <location>
        <begin position="127"/>
        <end position="149"/>
    </location>
</feature>
<evidence type="ECO:0000313" key="3">
    <source>
        <dbReference type="Proteomes" id="UP000028012"/>
    </source>
</evidence>
<accession>A0A098PXD4</accession>
<comment type="caution">
    <text evidence="2">The sequence shown here is derived from an EMBL/GenBank/DDBJ whole genome shotgun (WGS) entry which is preliminary data.</text>
</comment>
<feature type="transmembrane region" description="Helical" evidence="1">
    <location>
        <begin position="27"/>
        <end position="49"/>
    </location>
</feature>
<protein>
    <submittedName>
        <fullName evidence="2">Uncharacterized protein</fullName>
    </submittedName>
</protein>
<feature type="transmembrane region" description="Helical" evidence="1">
    <location>
        <begin position="85"/>
        <end position="107"/>
    </location>
</feature>
<sequence>MNKLGGFVPLVGMPVAAFVCAQLRHQTWWISVVAAAAIFAALVMVPFLFTTPLAMLLATQAGVLVLGRQPDMLWSVLDPNGRARLWRCLAFSVGSAALLCGVGLYFTRYPISVDQVRIYLPSELIRVAVGAGCSTAGFAMLLCAFWFALRTVWSVTLGRPLGTIGRA</sequence>
<dbReference type="EMBL" id="JPHD02000143">
    <property type="protein sequence ID" value="KGE50337.1"/>
    <property type="molecule type" value="Genomic_DNA"/>
</dbReference>
<dbReference type="Proteomes" id="UP000028012">
    <property type="component" value="Unassembled WGS sequence"/>
</dbReference>